<keyword evidence="10" id="KW-1185">Reference proteome</keyword>
<dbReference type="PANTHER" id="PTHR30582:SF2">
    <property type="entry name" value="L,D-TRANSPEPTIDASE YCIB-RELATED"/>
    <property type="match status" value="1"/>
</dbReference>
<dbReference type="Pfam" id="PF03734">
    <property type="entry name" value="YkuD"/>
    <property type="match status" value="1"/>
</dbReference>
<evidence type="ECO:0000256" key="1">
    <source>
        <dbReference type="ARBA" id="ARBA00004752"/>
    </source>
</evidence>
<feature type="region of interest" description="Disordered" evidence="7">
    <location>
        <begin position="37"/>
        <end position="70"/>
    </location>
</feature>
<dbReference type="GO" id="GO:0071972">
    <property type="term" value="F:peptidoglycan L,D-transpeptidase activity"/>
    <property type="evidence" value="ECO:0007669"/>
    <property type="project" value="TreeGrafter"/>
</dbReference>
<evidence type="ECO:0000256" key="7">
    <source>
        <dbReference type="SAM" id="MobiDB-lite"/>
    </source>
</evidence>
<dbReference type="InterPro" id="IPR050979">
    <property type="entry name" value="LD-transpeptidase"/>
</dbReference>
<proteinExistence type="predicted"/>
<dbReference type="GO" id="GO:0016740">
    <property type="term" value="F:transferase activity"/>
    <property type="evidence" value="ECO:0007669"/>
    <property type="project" value="UniProtKB-KW"/>
</dbReference>
<dbReference type="UniPathway" id="UPA00219"/>
<keyword evidence="3 6" id="KW-0133">Cell shape</keyword>
<evidence type="ECO:0000256" key="4">
    <source>
        <dbReference type="ARBA" id="ARBA00022984"/>
    </source>
</evidence>
<dbReference type="InterPro" id="IPR038063">
    <property type="entry name" value="Transpep_catalytic_dom"/>
</dbReference>
<reference evidence="9 10" key="1">
    <citation type="journal article" date="2015" name="Genome Announc.">
        <title>Expanding the biotechnology potential of lactobacilli through comparative genomics of 213 strains and associated genera.</title>
        <authorList>
            <person name="Sun Z."/>
            <person name="Harris H.M."/>
            <person name="McCann A."/>
            <person name="Guo C."/>
            <person name="Argimon S."/>
            <person name="Zhang W."/>
            <person name="Yang X."/>
            <person name="Jeffery I.B."/>
            <person name="Cooney J.C."/>
            <person name="Kagawa T.F."/>
            <person name="Liu W."/>
            <person name="Song Y."/>
            <person name="Salvetti E."/>
            <person name="Wrobel A."/>
            <person name="Rasinkangas P."/>
            <person name="Parkhill J."/>
            <person name="Rea M.C."/>
            <person name="O'Sullivan O."/>
            <person name="Ritari J."/>
            <person name="Douillard F.P."/>
            <person name="Paul Ross R."/>
            <person name="Yang R."/>
            <person name="Briner A.E."/>
            <person name="Felis G.E."/>
            <person name="de Vos W.M."/>
            <person name="Barrangou R."/>
            <person name="Klaenhammer T.R."/>
            <person name="Caufield P.W."/>
            <person name="Cui Y."/>
            <person name="Zhang H."/>
            <person name="O'Toole P.W."/>
        </authorList>
    </citation>
    <scope>NUCLEOTIDE SEQUENCE [LARGE SCALE GENOMIC DNA]</scope>
    <source>
        <strain evidence="9 10">DSM 18793</strain>
    </source>
</reference>
<protein>
    <submittedName>
        <fullName evidence="9">Ykud domain protein</fullName>
    </submittedName>
</protein>
<evidence type="ECO:0000256" key="3">
    <source>
        <dbReference type="ARBA" id="ARBA00022960"/>
    </source>
</evidence>
<dbReference type="GO" id="GO:0008360">
    <property type="term" value="P:regulation of cell shape"/>
    <property type="evidence" value="ECO:0007669"/>
    <property type="project" value="UniProtKB-UniRule"/>
</dbReference>
<gene>
    <name evidence="9" type="ORF">FC21_GL001082</name>
</gene>
<dbReference type="Proteomes" id="UP000051084">
    <property type="component" value="Unassembled WGS sequence"/>
</dbReference>
<dbReference type="PROSITE" id="PS52029">
    <property type="entry name" value="LD_TPASE"/>
    <property type="match status" value="1"/>
</dbReference>
<evidence type="ECO:0000256" key="6">
    <source>
        <dbReference type="PROSITE-ProRule" id="PRU01373"/>
    </source>
</evidence>
<comment type="caution">
    <text evidence="9">The sequence shown here is derived from an EMBL/GenBank/DDBJ whole genome shotgun (WGS) entry which is preliminary data.</text>
</comment>
<keyword evidence="2" id="KW-0808">Transferase</keyword>
<comment type="pathway">
    <text evidence="1 6">Cell wall biogenesis; peptidoglycan biosynthesis.</text>
</comment>
<feature type="active site" description="Proton donor/acceptor" evidence="6">
    <location>
        <position position="155"/>
    </location>
</feature>
<dbReference type="SUPFAM" id="SSF141523">
    <property type="entry name" value="L,D-transpeptidase catalytic domain-like"/>
    <property type="match status" value="1"/>
</dbReference>
<keyword evidence="4 6" id="KW-0573">Peptidoglycan synthesis</keyword>
<accession>A0A0R1UYQ9</accession>
<dbReference type="RefSeq" id="WP_054652191.1">
    <property type="nucleotide sequence ID" value="NZ_AZGC01000026.1"/>
</dbReference>
<feature type="active site" description="Nucleophile" evidence="6">
    <location>
        <position position="182"/>
    </location>
</feature>
<dbReference type="GO" id="GO:0018104">
    <property type="term" value="P:peptidoglycan-protein cross-linking"/>
    <property type="evidence" value="ECO:0007669"/>
    <property type="project" value="TreeGrafter"/>
</dbReference>
<feature type="domain" description="L,D-TPase catalytic" evidence="8">
    <location>
        <begin position="82"/>
        <end position="206"/>
    </location>
</feature>
<organism evidence="9 10">
    <name type="scientific">Limosilactobacillus equigenerosi DSM 18793 = JCM 14505</name>
    <dbReference type="NCBI Taxonomy" id="1423742"/>
    <lineage>
        <taxon>Bacteria</taxon>
        <taxon>Bacillati</taxon>
        <taxon>Bacillota</taxon>
        <taxon>Bacilli</taxon>
        <taxon>Lactobacillales</taxon>
        <taxon>Lactobacillaceae</taxon>
        <taxon>Limosilactobacillus</taxon>
    </lineage>
</organism>
<dbReference type="AlphaFoldDB" id="A0A0R1UYQ9"/>
<evidence type="ECO:0000259" key="8">
    <source>
        <dbReference type="PROSITE" id="PS52029"/>
    </source>
</evidence>
<evidence type="ECO:0000313" key="9">
    <source>
        <dbReference type="EMBL" id="KRL95035.1"/>
    </source>
</evidence>
<dbReference type="GO" id="GO:0071555">
    <property type="term" value="P:cell wall organization"/>
    <property type="evidence" value="ECO:0007669"/>
    <property type="project" value="UniProtKB-UniRule"/>
</dbReference>
<feature type="compositionally biased region" description="Basic residues" evidence="7">
    <location>
        <begin position="42"/>
        <end position="58"/>
    </location>
</feature>
<dbReference type="PANTHER" id="PTHR30582">
    <property type="entry name" value="L,D-TRANSPEPTIDASE"/>
    <property type="match status" value="1"/>
</dbReference>
<evidence type="ECO:0000256" key="5">
    <source>
        <dbReference type="ARBA" id="ARBA00023316"/>
    </source>
</evidence>
<sequence length="207" mass="23186">MKKKRFSLIISDIIALALVTLAMGYLHVLTHSDSQTTTTKMSSKHHNVTKQAHSKHQQHPAVDWRAPSETNPYPNLTSVRNLWIKVSIAQQRVFIMDGEQVLYTMLCSTGAKTTPTPTGTFHIQAERGPEFYNKKSKEGAKNYVSFKDHGVYLFHSVPTDKKGNFIASEANELGHTANSHGCVRLSVADSEWFYNSIPEGTKVVIEK</sequence>
<dbReference type="STRING" id="417373.GCA_001570685_00165"/>
<dbReference type="EMBL" id="AZGC01000026">
    <property type="protein sequence ID" value="KRL95035.1"/>
    <property type="molecule type" value="Genomic_DNA"/>
</dbReference>
<dbReference type="PATRIC" id="fig|1423742.4.peg.1124"/>
<evidence type="ECO:0000313" key="10">
    <source>
        <dbReference type="Proteomes" id="UP000051084"/>
    </source>
</evidence>
<keyword evidence="5 6" id="KW-0961">Cell wall biogenesis/degradation</keyword>
<dbReference type="GO" id="GO:0005576">
    <property type="term" value="C:extracellular region"/>
    <property type="evidence" value="ECO:0007669"/>
    <property type="project" value="TreeGrafter"/>
</dbReference>
<name>A0A0R1UYQ9_9LACO</name>
<dbReference type="InterPro" id="IPR005490">
    <property type="entry name" value="LD_TPept_cat_dom"/>
</dbReference>
<dbReference type="CDD" id="cd16913">
    <property type="entry name" value="YkuD_like"/>
    <property type="match status" value="1"/>
</dbReference>
<evidence type="ECO:0000256" key="2">
    <source>
        <dbReference type="ARBA" id="ARBA00022679"/>
    </source>
</evidence>
<dbReference type="Gene3D" id="2.40.440.10">
    <property type="entry name" value="L,D-transpeptidase catalytic domain-like"/>
    <property type="match status" value="1"/>
</dbReference>